<keyword evidence="1" id="KW-0812">Transmembrane</keyword>
<feature type="transmembrane region" description="Helical" evidence="1">
    <location>
        <begin position="20"/>
        <end position="38"/>
    </location>
</feature>
<gene>
    <name evidence="2" type="ORF">JF290_12510</name>
</gene>
<dbReference type="AlphaFoldDB" id="A0A8J7LWK6"/>
<evidence type="ECO:0000313" key="2">
    <source>
        <dbReference type="EMBL" id="MBJ6372351.1"/>
    </source>
</evidence>
<keyword evidence="1" id="KW-1133">Transmembrane helix</keyword>
<feature type="transmembrane region" description="Helical" evidence="1">
    <location>
        <begin position="239"/>
        <end position="269"/>
    </location>
</feature>
<organism evidence="2 3">
    <name type="scientific">Sedimentitalea arenosa</name>
    <dbReference type="NCBI Taxonomy" id="2798803"/>
    <lineage>
        <taxon>Bacteria</taxon>
        <taxon>Pseudomonadati</taxon>
        <taxon>Pseudomonadota</taxon>
        <taxon>Alphaproteobacteria</taxon>
        <taxon>Rhodobacterales</taxon>
        <taxon>Paracoccaceae</taxon>
        <taxon>Sedimentitalea</taxon>
    </lineage>
</organism>
<evidence type="ECO:0000313" key="3">
    <source>
        <dbReference type="Proteomes" id="UP000619079"/>
    </source>
</evidence>
<dbReference type="Proteomes" id="UP000619079">
    <property type="component" value="Unassembled WGS sequence"/>
</dbReference>
<keyword evidence="3" id="KW-1185">Reference proteome</keyword>
<feature type="transmembrane region" description="Helical" evidence="1">
    <location>
        <begin position="107"/>
        <end position="140"/>
    </location>
</feature>
<protein>
    <submittedName>
        <fullName evidence="2">Uncharacterized protein</fullName>
    </submittedName>
</protein>
<dbReference type="RefSeq" id="WP_199025232.1">
    <property type="nucleotide sequence ID" value="NZ_JAELVR010000008.1"/>
</dbReference>
<sequence length="277" mass="29591">MTRETTSFERTAERRRWTGFALLAGAALSVLLALFYAHNPVSTKAAGYASTVSAASAGTYVTLRTLNAVLSTAQEVEMGVGLGVSGSAQPLKMLEPIDDTIERIADAVFALMVFSGVLAVAMGPVGAVGFAMMAGAFLLWWLAPGQVLGRRLASYGVFLALALPLSFLLSSSVADHMTREVWEENEAVIARITSSIDTPDSGAEAGWFDRMRSGLTEMESYRTLAGTIFDQADELVASYVAILAVYVFRIFLLPALLAGGFFVAARWLAESGRGLQR</sequence>
<keyword evidence="1" id="KW-0472">Membrane</keyword>
<dbReference type="EMBL" id="JAELVR010000008">
    <property type="protein sequence ID" value="MBJ6372351.1"/>
    <property type="molecule type" value="Genomic_DNA"/>
</dbReference>
<feature type="transmembrane region" description="Helical" evidence="1">
    <location>
        <begin position="152"/>
        <end position="174"/>
    </location>
</feature>
<comment type="caution">
    <text evidence="2">The sequence shown here is derived from an EMBL/GenBank/DDBJ whole genome shotgun (WGS) entry which is preliminary data.</text>
</comment>
<name>A0A8J7LWK6_9RHOB</name>
<proteinExistence type="predicted"/>
<evidence type="ECO:0000256" key="1">
    <source>
        <dbReference type="SAM" id="Phobius"/>
    </source>
</evidence>
<reference evidence="2" key="1">
    <citation type="submission" date="2020-12" db="EMBL/GenBank/DDBJ databases">
        <title>Sedimentitalea sp. nov., isolated from sand in Incheon.</title>
        <authorList>
            <person name="Kim W."/>
        </authorList>
    </citation>
    <scope>NUCLEOTIDE SEQUENCE</scope>
    <source>
        <strain evidence="2">CAU 1593</strain>
    </source>
</reference>
<accession>A0A8J7LWK6</accession>